<evidence type="ECO:0000256" key="6">
    <source>
        <dbReference type="SAM" id="MobiDB-lite"/>
    </source>
</evidence>
<dbReference type="EMBL" id="JBHRYF010000008">
    <property type="protein sequence ID" value="MFC3660235.1"/>
    <property type="molecule type" value="Genomic_DNA"/>
</dbReference>
<keyword evidence="9" id="KW-1185">Reference proteome</keyword>
<sequence>MLRELSARHRGWALAAPFRISRGVKYSAEVVEIEIGEGDCRGRAESVPYARYGETIESVLDQIESARQAIADGASRAQLAELLPAGAARNALDCALWDLEAQRAGTSVWSTLRLAPPQVLTTALTVSLDTPERMGEAAARIASARLVKVKVDASAPAAQIEAVRRAAPDARLIVDPNESWNIALLRDMQPSLAALRVALVEQPLPAADDDALEGFASAVPICADESCHVAADLPRLQGRYQAVNIKLDKTGGLTEALALRTAARAGGFRIMVGCMICSSLGIAPAFLVARGAEFVDLDGPLWLQADHADGVRSRNGALHPPAPGFWGEGRDANTGNAVASAR</sequence>
<evidence type="ECO:0000256" key="1">
    <source>
        <dbReference type="ARBA" id="ARBA00008031"/>
    </source>
</evidence>
<dbReference type="PANTHER" id="PTHR48080">
    <property type="entry name" value="D-GALACTONATE DEHYDRATASE-RELATED"/>
    <property type="match status" value="1"/>
</dbReference>
<dbReference type="SFLD" id="SFLDG00180">
    <property type="entry name" value="muconate_cycloisomerase"/>
    <property type="match status" value="1"/>
</dbReference>
<dbReference type="SMART" id="SM00922">
    <property type="entry name" value="MR_MLE"/>
    <property type="match status" value="1"/>
</dbReference>
<name>A0ABV7UU81_9GAMM</name>
<comment type="caution">
    <text evidence="8">The sequence shown here is derived from an EMBL/GenBank/DDBJ whole genome shotgun (WGS) entry which is preliminary data.</text>
</comment>
<proteinExistence type="inferred from homology"/>
<dbReference type="SUPFAM" id="SSF54826">
    <property type="entry name" value="Enolase N-terminal domain-like"/>
    <property type="match status" value="1"/>
</dbReference>
<evidence type="ECO:0000256" key="2">
    <source>
        <dbReference type="ARBA" id="ARBA00022723"/>
    </source>
</evidence>
<evidence type="ECO:0000313" key="9">
    <source>
        <dbReference type="Proteomes" id="UP001595724"/>
    </source>
</evidence>
<dbReference type="Pfam" id="PF02746">
    <property type="entry name" value="MR_MLE_N"/>
    <property type="match status" value="1"/>
</dbReference>
<dbReference type="NCBIfam" id="NF011708">
    <property type="entry name" value="PRK15129.1"/>
    <property type="match status" value="1"/>
</dbReference>
<comment type="cofactor">
    <cofactor evidence="5">
        <name>Mg(2+)</name>
        <dbReference type="ChEBI" id="CHEBI:18420"/>
    </cofactor>
    <text evidence="5">Binds 1 Mg(2+) ion per subunit.</text>
</comment>
<dbReference type="InterPro" id="IPR029017">
    <property type="entry name" value="Enolase-like_N"/>
</dbReference>
<dbReference type="InterPro" id="IPR036849">
    <property type="entry name" value="Enolase-like_C_sf"/>
</dbReference>
<dbReference type="SFLD" id="SFLDS00001">
    <property type="entry name" value="Enolase"/>
    <property type="match status" value="1"/>
</dbReference>
<evidence type="ECO:0000256" key="5">
    <source>
        <dbReference type="RuleBase" id="RU366006"/>
    </source>
</evidence>
<organism evidence="8 9">
    <name type="scientific">Luteimonas notoginsengisoli</name>
    <dbReference type="NCBI Taxonomy" id="1578200"/>
    <lineage>
        <taxon>Bacteria</taxon>
        <taxon>Pseudomonadati</taxon>
        <taxon>Pseudomonadota</taxon>
        <taxon>Gammaproteobacteria</taxon>
        <taxon>Lysobacterales</taxon>
        <taxon>Lysobacteraceae</taxon>
        <taxon>Luteimonas</taxon>
    </lineage>
</organism>
<dbReference type="PANTHER" id="PTHR48080:SF3">
    <property type="entry name" value="ENOLASE SUPERFAMILY MEMBER DDB_G0284701"/>
    <property type="match status" value="1"/>
</dbReference>
<keyword evidence="3 5" id="KW-0460">Magnesium</keyword>
<dbReference type="SUPFAM" id="SSF51604">
    <property type="entry name" value="Enolase C-terminal domain-like"/>
    <property type="match status" value="1"/>
</dbReference>
<dbReference type="InterPro" id="IPR013341">
    <property type="entry name" value="Mandelate_racemase_N_dom"/>
</dbReference>
<dbReference type="NCBIfam" id="NF042940">
    <property type="entry name" value="racemase_DgcA"/>
    <property type="match status" value="1"/>
</dbReference>
<dbReference type="InterPro" id="IPR013342">
    <property type="entry name" value="Mandelate_racemase_C"/>
</dbReference>
<dbReference type="InterPro" id="IPR034603">
    <property type="entry name" value="Dipeptide_epimerase"/>
</dbReference>
<reference evidence="9" key="1">
    <citation type="journal article" date="2019" name="Int. J. Syst. Evol. Microbiol.">
        <title>The Global Catalogue of Microorganisms (GCM) 10K type strain sequencing project: providing services to taxonomists for standard genome sequencing and annotation.</title>
        <authorList>
            <consortium name="The Broad Institute Genomics Platform"/>
            <consortium name="The Broad Institute Genome Sequencing Center for Infectious Disease"/>
            <person name="Wu L."/>
            <person name="Ma J."/>
        </authorList>
    </citation>
    <scope>NUCLEOTIDE SEQUENCE [LARGE SCALE GENOMIC DNA]</scope>
    <source>
        <strain evidence="9">KCTC 42211</strain>
    </source>
</reference>
<dbReference type="Proteomes" id="UP001595724">
    <property type="component" value="Unassembled WGS sequence"/>
</dbReference>
<dbReference type="RefSeq" id="WP_386709334.1">
    <property type="nucleotide sequence ID" value="NZ_JBHRYF010000008.1"/>
</dbReference>
<evidence type="ECO:0000256" key="4">
    <source>
        <dbReference type="ARBA" id="ARBA00023235"/>
    </source>
</evidence>
<dbReference type="Gene3D" id="3.30.390.10">
    <property type="entry name" value="Enolase-like, N-terminal domain"/>
    <property type="match status" value="1"/>
</dbReference>
<feature type="region of interest" description="Disordered" evidence="6">
    <location>
        <begin position="322"/>
        <end position="342"/>
    </location>
</feature>
<dbReference type="EC" id="5.1.1.-" evidence="5"/>
<dbReference type="InterPro" id="IPR034593">
    <property type="entry name" value="DgoD-like"/>
</dbReference>
<evidence type="ECO:0000259" key="7">
    <source>
        <dbReference type="SMART" id="SM00922"/>
    </source>
</evidence>
<dbReference type="Pfam" id="PF13378">
    <property type="entry name" value="MR_MLE_C"/>
    <property type="match status" value="1"/>
</dbReference>
<evidence type="ECO:0000256" key="3">
    <source>
        <dbReference type="ARBA" id="ARBA00022842"/>
    </source>
</evidence>
<dbReference type="SFLD" id="SFLDF00010">
    <property type="entry name" value="dipeptide_epimerase"/>
    <property type="match status" value="1"/>
</dbReference>
<dbReference type="PROSITE" id="PS00909">
    <property type="entry name" value="MR_MLE_2"/>
    <property type="match status" value="1"/>
</dbReference>
<feature type="domain" description="Mandelate racemase/muconate lactonizing enzyme C-terminal" evidence="7">
    <location>
        <begin position="131"/>
        <end position="222"/>
    </location>
</feature>
<keyword evidence="2 5" id="KW-0479">Metal-binding</keyword>
<accession>A0ABV7UU81</accession>
<dbReference type="InterPro" id="IPR029065">
    <property type="entry name" value="Enolase_C-like"/>
</dbReference>
<evidence type="ECO:0000313" key="8">
    <source>
        <dbReference type="EMBL" id="MFC3660235.1"/>
    </source>
</evidence>
<feature type="compositionally biased region" description="Polar residues" evidence="6">
    <location>
        <begin position="333"/>
        <end position="342"/>
    </location>
</feature>
<keyword evidence="4 5" id="KW-0413">Isomerase</keyword>
<dbReference type="CDD" id="cd03319">
    <property type="entry name" value="L-Ala-DL-Glu_epimerase"/>
    <property type="match status" value="1"/>
</dbReference>
<protein>
    <recommendedName>
        <fullName evidence="5">Dipeptide epimerase</fullName>
        <ecNumber evidence="5">5.1.1.-</ecNumber>
    </recommendedName>
</protein>
<comment type="similarity">
    <text evidence="1 5">Belongs to the mandelate racemase/muconate lactonizing enzyme family.</text>
</comment>
<gene>
    <name evidence="8" type="primary">dgcA</name>
    <name evidence="8" type="ORF">ACFOM9_09175</name>
</gene>
<dbReference type="InterPro" id="IPR018110">
    <property type="entry name" value="Mandel_Rmase/mucon_lact_enz_CS"/>
</dbReference>
<dbReference type="Gene3D" id="3.20.20.120">
    <property type="entry name" value="Enolase-like C-terminal domain"/>
    <property type="match status" value="1"/>
</dbReference>